<evidence type="ECO:0000256" key="1">
    <source>
        <dbReference type="ARBA" id="ARBA00004286"/>
    </source>
</evidence>
<feature type="domain" description="Nuclear condensin complex subunit 3 C-terminal" evidence="8">
    <location>
        <begin position="2"/>
        <end position="231"/>
    </location>
</feature>
<dbReference type="AlphaFoldDB" id="A0A7R9R0M7"/>
<evidence type="ECO:0000256" key="5">
    <source>
        <dbReference type="ARBA" id="ARBA00023067"/>
    </source>
</evidence>
<dbReference type="Pfam" id="PF12719">
    <property type="entry name" value="Cnd3"/>
    <property type="match status" value="1"/>
</dbReference>
<reference evidence="9" key="1">
    <citation type="submission" date="2020-11" db="EMBL/GenBank/DDBJ databases">
        <authorList>
            <person name="Tran Van P."/>
        </authorList>
    </citation>
    <scope>NUCLEOTIDE SEQUENCE</scope>
</reference>
<gene>
    <name evidence="9" type="ORF">ONB1V03_LOCUS20791</name>
</gene>
<sequence length="244" mass="27467">MILTLIEKMVIPCIPVSDVKVRNIAVKSLGLSCLISQELAKKYFALFVQVLNFDSDLPQETALKCIFDILCIHGLSCFDHKSRNKSMNKSKSNTMLTDDNENDKENQSIHNNSRRSVANDGTEDMDDDNDRTIVDESDAEDVLCSESEGQNSDDEDEDSFLSLFIDLLEKHLNSELDAIKLITAQGIGKLFILGRMYSPQLLSKLIILWYDPDSSEELRQFLGVFLPIYSGVNMKANLKGENAF</sequence>
<accession>A0A7R9R0M7</accession>
<evidence type="ECO:0000256" key="7">
    <source>
        <dbReference type="SAM" id="MobiDB-lite"/>
    </source>
</evidence>
<dbReference type="Proteomes" id="UP000728032">
    <property type="component" value="Unassembled WGS sequence"/>
</dbReference>
<name>A0A7R9R0M7_9ACAR</name>
<dbReference type="EMBL" id="OC951863">
    <property type="protein sequence ID" value="CAD7664233.1"/>
    <property type="molecule type" value="Genomic_DNA"/>
</dbReference>
<keyword evidence="4" id="KW-0498">Mitosis</keyword>
<keyword evidence="10" id="KW-1185">Reference proteome</keyword>
<comment type="subcellular location">
    <subcellularLocation>
        <location evidence="1">Chromosome</location>
    </subcellularLocation>
</comment>
<keyword evidence="6" id="KW-0131">Cell cycle</keyword>
<protein>
    <recommendedName>
        <fullName evidence="8">Nuclear condensin complex subunit 3 C-terminal domain-containing protein</fullName>
    </recommendedName>
</protein>
<dbReference type="GO" id="GO:0000796">
    <property type="term" value="C:condensin complex"/>
    <property type="evidence" value="ECO:0007669"/>
    <property type="project" value="InterPro"/>
</dbReference>
<dbReference type="EMBL" id="CAJPVJ010037038">
    <property type="protein sequence ID" value="CAG2181370.1"/>
    <property type="molecule type" value="Genomic_DNA"/>
</dbReference>
<evidence type="ECO:0000259" key="8">
    <source>
        <dbReference type="Pfam" id="PF12719"/>
    </source>
</evidence>
<feature type="compositionally biased region" description="Acidic residues" evidence="7">
    <location>
        <begin position="121"/>
        <end position="143"/>
    </location>
</feature>
<dbReference type="GO" id="GO:0005737">
    <property type="term" value="C:cytoplasm"/>
    <property type="evidence" value="ECO:0007669"/>
    <property type="project" value="TreeGrafter"/>
</dbReference>
<evidence type="ECO:0000256" key="3">
    <source>
        <dbReference type="ARBA" id="ARBA00022618"/>
    </source>
</evidence>
<feature type="region of interest" description="Disordered" evidence="7">
    <location>
        <begin position="84"/>
        <end position="157"/>
    </location>
</feature>
<keyword evidence="3" id="KW-0132">Cell division</keyword>
<evidence type="ECO:0000256" key="2">
    <source>
        <dbReference type="ARBA" id="ARBA00022454"/>
    </source>
</evidence>
<dbReference type="InterPro" id="IPR027165">
    <property type="entry name" value="CND3"/>
</dbReference>
<dbReference type="GO" id="GO:0007076">
    <property type="term" value="P:mitotic chromosome condensation"/>
    <property type="evidence" value="ECO:0007669"/>
    <property type="project" value="InterPro"/>
</dbReference>
<dbReference type="InterPro" id="IPR025977">
    <property type="entry name" value="Cnd3_C"/>
</dbReference>
<evidence type="ECO:0000313" key="9">
    <source>
        <dbReference type="EMBL" id="CAD7664233.1"/>
    </source>
</evidence>
<dbReference type="GO" id="GO:0051301">
    <property type="term" value="P:cell division"/>
    <property type="evidence" value="ECO:0007669"/>
    <property type="project" value="UniProtKB-KW"/>
</dbReference>
<evidence type="ECO:0000256" key="4">
    <source>
        <dbReference type="ARBA" id="ARBA00022776"/>
    </source>
</evidence>
<dbReference type="OrthoDB" id="27187at2759"/>
<proteinExistence type="predicted"/>
<dbReference type="SUPFAM" id="SSF48371">
    <property type="entry name" value="ARM repeat"/>
    <property type="match status" value="1"/>
</dbReference>
<keyword evidence="5" id="KW-0226">DNA condensation</keyword>
<evidence type="ECO:0000256" key="6">
    <source>
        <dbReference type="ARBA" id="ARBA00023306"/>
    </source>
</evidence>
<dbReference type="PANTHER" id="PTHR14418">
    <property type="entry name" value="CONDENSIN COMPLEX SUBUNIT 3-RELATED"/>
    <property type="match status" value="1"/>
</dbReference>
<dbReference type="PANTHER" id="PTHR14418:SF5">
    <property type="entry name" value="CONDENSIN COMPLEX SUBUNIT 3"/>
    <property type="match status" value="1"/>
</dbReference>
<evidence type="ECO:0000313" key="10">
    <source>
        <dbReference type="Proteomes" id="UP000728032"/>
    </source>
</evidence>
<feature type="non-terminal residue" evidence="9">
    <location>
        <position position="244"/>
    </location>
</feature>
<keyword evidence="2" id="KW-0158">Chromosome</keyword>
<organism evidence="9">
    <name type="scientific">Oppiella nova</name>
    <dbReference type="NCBI Taxonomy" id="334625"/>
    <lineage>
        <taxon>Eukaryota</taxon>
        <taxon>Metazoa</taxon>
        <taxon>Ecdysozoa</taxon>
        <taxon>Arthropoda</taxon>
        <taxon>Chelicerata</taxon>
        <taxon>Arachnida</taxon>
        <taxon>Acari</taxon>
        <taxon>Acariformes</taxon>
        <taxon>Sarcoptiformes</taxon>
        <taxon>Oribatida</taxon>
        <taxon>Brachypylina</taxon>
        <taxon>Oppioidea</taxon>
        <taxon>Oppiidae</taxon>
        <taxon>Oppiella</taxon>
    </lineage>
</organism>
<dbReference type="InterPro" id="IPR016024">
    <property type="entry name" value="ARM-type_fold"/>
</dbReference>
<dbReference type="GO" id="GO:0000793">
    <property type="term" value="C:condensed chromosome"/>
    <property type="evidence" value="ECO:0007669"/>
    <property type="project" value="TreeGrafter"/>
</dbReference>